<keyword evidence="8 15" id="KW-1133">Transmembrane helix</keyword>
<reference evidence="17" key="2">
    <citation type="submission" date="2025-08" db="UniProtKB">
        <authorList>
            <consortium name="RefSeq"/>
        </authorList>
    </citation>
    <scope>IDENTIFICATION</scope>
    <source>
        <strain evidence="17">S238N-H82</strain>
        <tissue evidence="17">Testes</tissue>
    </source>
</reference>
<evidence type="ECO:0000256" key="5">
    <source>
        <dbReference type="ARBA" id="ARBA00022692"/>
    </source>
</evidence>
<evidence type="ECO:0000256" key="8">
    <source>
        <dbReference type="ARBA" id="ARBA00022989"/>
    </source>
</evidence>
<keyword evidence="16" id="KW-1185">Reference proteome</keyword>
<comment type="similarity">
    <text evidence="2">Belongs to the Tom22 family.</text>
</comment>
<keyword evidence="11 15" id="KW-0472">Membrane</keyword>
<evidence type="ECO:0000256" key="7">
    <source>
        <dbReference type="ARBA" id="ARBA00022927"/>
    </source>
</evidence>
<dbReference type="GO" id="GO:0006886">
    <property type="term" value="P:intracellular protein transport"/>
    <property type="evidence" value="ECO:0007669"/>
    <property type="project" value="InterPro"/>
</dbReference>
<dbReference type="PANTHER" id="PTHR12504">
    <property type="entry name" value="MITOCHONDRIAL IMPORT RECEPTOR SUBUNIT TOM22"/>
    <property type="match status" value="1"/>
</dbReference>
<reference evidence="16" key="1">
    <citation type="journal article" date="2020" name="Nat. Ecol. Evol.">
        <title>Deeply conserved synteny resolves early events in vertebrate evolution.</title>
        <authorList>
            <person name="Simakov O."/>
            <person name="Marletaz F."/>
            <person name="Yue J.X."/>
            <person name="O'Connell B."/>
            <person name="Jenkins J."/>
            <person name="Brandt A."/>
            <person name="Calef R."/>
            <person name="Tung C.H."/>
            <person name="Huang T.K."/>
            <person name="Schmutz J."/>
            <person name="Satoh N."/>
            <person name="Yu J.K."/>
            <person name="Putnam N.H."/>
            <person name="Green R.E."/>
            <person name="Rokhsar D.S."/>
        </authorList>
    </citation>
    <scope>NUCLEOTIDE SEQUENCE [LARGE SCALE GENOMIC DNA]</scope>
    <source>
        <strain evidence="16">S238N-H82</strain>
    </source>
</reference>
<feature type="transmembrane region" description="Helical" evidence="15">
    <location>
        <begin position="79"/>
        <end position="96"/>
    </location>
</feature>
<dbReference type="InterPro" id="IPR005683">
    <property type="entry name" value="Tom22"/>
</dbReference>
<keyword evidence="9" id="KW-0811">Translocation</keyword>
<evidence type="ECO:0000256" key="12">
    <source>
        <dbReference type="ARBA" id="ARBA00023170"/>
    </source>
</evidence>
<evidence type="ECO:0000313" key="16">
    <source>
        <dbReference type="Proteomes" id="UP000001554"/>
    </source>
</evidence>
<evidence type="ECO:0000256" key="4">
    <source>
        <dbReference type="ARBA" id="ARBA00022448"/>
    </source>
</evidence>
<comment type="subcellular location">
    <subcellularLocation>
        <location evidence="1">Mitochondrion outer membrane</location>
        <topology evidence="1">Single-pass membrane protein</topology>
    </subcellularLocation>
</comment>
<keyword evidence="6" id="KW-1000">Mitochondrion outer membrane</keyword>
<dbReference type="GeneID" id="118429521"/>
<keyword evidence="7" id="KW-0653">Protein transport</keyword>
<protein>
    <recommendedName>
        <fullName evidence="3">Mitochondrial import receptor subunit TOM22 homolog</fullName>
    </recommendedName>
    <alternativeName>
        <fullName evidence="13">Translocase of outer membrane 22 kDa subunit homolog</fullName>
    </alternativeName>
</protein>
<evidence type="ECO:0000256" key="11">
    <source>
        <dbReference type="ARBA" id="ARBA00023136"/>
    </source>
</evidence>
<gene>
    <name evidence="17" type="primary">LOC118429521</name>
</gene>
<evidence type="ECO:0000256" key="9">
    <source>
        <dbReference type="ARBA" id="ARBA00023010"/>
    </source>
</evidence>
<dbReference type="Proteomes" id="UP000001554">
    <property type="component" value="Chromosome 13"/>
</dbReference>
<accession>A0A9J7N7E1</accession>
<dbReference type="RefSeq" id="XP_035695912.1">
    <property type="nucleotide sequence ID" value="XM_035840019.1"/>
</dbReference>
<keyword evidence="4" id="KW-0813">Transport</keyword>
<dbReference type="KEGG" id="bfo:118429521"/>
<dbReference type="OMA" id="DKDSGME"/>
<dbReference type="OrthoDB" id="10016939at2759"/>
<dbReference type="AlphaFoldDB" id="A0A9J7N7E1"/>
<dbReference type="CDD" id="cd22884">
    <property type="entry name" value="TOM22"/>
    <property type="match status" value="1"/>
</dbReference>
<dbReference type="GO" id="GO:0030150">
    <property type="term" value="P:protein import into mitochondrial matrix"/>
    <property type="evidence" value="ECO:0000318"/>
    <property type="project" value="GO_Central"/>
</dbReference>
<comment type="function">
    <text evidence="14">Central receptor component of the translocase of the outer membrane of mitochondria (TOM complex) responsible for the recognition and translocation of cytosolically synthesized mitochondrial preproteins. Together with the peripheral receptor TOM20 functions as the transit peptide receptor and facilitates the movement of preproteins into the translocation pore. Required for the translocation across the mitochondrial outer membrane of cytochrome P450 monooxygenases.</text>
</comment>
<dbReference type="Pfam" id="PF04281">
    <property type="entry name" value="Tom22"/>
    <property type="match status" value="1"/>
</dbReference>
<name>A0A9J7N7E1_BRAFL</name>
<evidence type="ECO:0000256" key="15">
    <source>
        <dbReference type="SAM" id="Phobius"/>
    </source>
</evidence>
<sequence length="144" mass="16146">MRSRLSAKIMAEIEEIRRPEDELDDDDDIDDEDIEDESLFERLVGLSEMFPDSMRSGVSGVTSLSVSGTKWLYQFTRRSLWVVSTSFMILVLPVIFETEKAQMEQQQLQQQRQILLGPNAAVSGGMQGGLGGMPLPPGMQPQPR</sequence>
<evidence type="ECO:0000256" key="14">
    <source>
        <dbReference type="ARBA" id="ARBA00046217"/>
    </source>
</evidence>
<keyword evidence="5 15" id="KW-0812">Transmembrane</keyword>
<dbReference type="GO" id="GO:0005742">
    <property type="term" value="C:mitochondrial outer membrane translocase complex"/>
    <property type="evidence" value="ECO:0000318"/>
    <property type="project" value="GO_Central"/>
</dbReference>
<organism evidence="16 17">
    <name type="scientific">Branchiostoma floridae</name>
    <name type="common">Florida lancelet</name>
    <name type="synonym">Amphioxus</name>
    <dbReference type="NCBI Taxonomy" id="7739"/>
    <lineage>
        <taxon>Eukaryota</taxon>
        <taxon>Metazoa</taxon>
        <taxon>Chordata</taxon>
        <taxon>Cephalochordata</taxon>
        <taxon>Leptocardii</taxon>
        <taxon>Amphioxiformes</taxon>
        <taxon>Branchiostomatidae</taxon>
        <taxon>Branchiostoma</taxon>
    </lineage>
</organism>
<keyword evidence="12 17" id="KW-0675">Receptor</keyword>
<proteinExistence type="inferred from homology"/>
<evidence type="ECO:0000256" key="2">
    <source>
        <dbReference type="ARBA" id="ARBA00009874"/>
    </source>
</evidence>
<dbReference type="PANTHER" id="PTHR12504:SF0">
    <property type="entry name" value="MITOCHONDRIAL IMPORT RECEPTOR SUBUNIT TOM22 HOMOLOG"/>
    <property type="match status" value="1"/>
</dbReference>
<evidence type="ECO:0000256" key="6">
    <source>
        <dbReference type="ARBA" id="ARBA00022787"/>
    </source>
</evidence>
<evidence type="ECO:0000256" key="10">
    <source>
        <dbReference type="ARBA" id="ARBA00023128"/>
    </source>
</evidence>
<evidence type="ECO:0000313" key="17">
    <source>
        <dbReference type="RefSeq" id="XP_035695912.1"/>
    </source>
</evidence>
<evidence type="ECO:0000256" key="1">
    <source>
        <dbReference type="ARBA" id="ARBA00004572"/>
    </source>
</evidence>
<keyword evidence="10" id="KW-0496">Mitochondrion</keyword>
<evidence type="ECO:0000256" key="13">
    <source>
        <dbReference type="ARBA" id="ARBA00031266"/>
    </source>
</evidence>
<evidence type="ECO:0000256" key="3">
    <source>
        <dbReference type="ARBA" id="ARBA00016229"/>
    </source>
</evidence>